<dbReference type="AlphaFoldDB" id="A0A2A9DY29"/>
<keyword evidence="10" id="KW-0456">Lyase</keyword>
<dbReference type="Gene3D" id="3.90.226.10">
    <property type="entry name" value="2-enoyl-CoA Hydratase, Chain A, domain 1"/>
    <property type="match status" value="1"/>
</dbReference>
<sequence>MERTSQVTQTNYSNIDFNPLVEMSRDEVVTHNYVRDVTMPSGKTLALVTLDNGKDHTRPNTFGPIGLLELDATIESLRTRARSGEIAGVAITGKPFILAAGADLSKVNDIPSREIAALLPKLGHHVFGKLEDLGAPTFVFINGLALGGGLEIGLNANYRTIDASAQGIALPEVFLGLIPGWGGSYLLPNLIGIENALTVMIENPLKMNRMLKAPQAFELGIADAMFRASTFLEDSIRWASDVIDGSIKPKRKNVPGKIERTVKWDAAIGIARKMLESKIGTVPESPYKALELLKAAKSGSKADCFALEDAALADLIAGEQFRASVYAFNLVQKRAKHPAGAPDKDLAQRVTKVGIIGAGLMATQFAVLFVRRLRVPVVITDLDQTRVDQGVESIRAEIDKLADKGRISSDEQNRLKALVHGTTDKADFADCDWVIEAVFEELGVKQDVFADVEKHVAPEAVLATNTSSLSVDQIGAKLEHPERLVGFHFFNPVAVMPLIEVVRTPKTTDVALATAMATAKNLRKNAVITRDTPGFVVNRVLAKLLGEAMYAVDNGTSFSDVDEALSSLGLPMAPSELLDLVGLRVGAHVLDTHHRAFPDRFYDSENLHKLADYGALFEKDSKGKIKGFDKKALKIVSGGKSPLAKSEILRRVQDGLADEIHRMLQDDVVHAPEDIDLCLILGAGYPFQMGGVTPYLDRVGASERVFSDTFHHPPMTALSA</sequence>
<evidence type="ECO:0000256" key="7">
    <source>
        <dbReference type="ARBA" id="ARBA00023002"/>
    </source>
</evidence>
<dbReference type="InterPro" id="IPR036291">
    <property type="entry name" value="NAD(P)-bd_dom_sf"/>
</dbReference>
<evidence type="ECO:0000256" key="5">
    <source>
        <dbReference type="ARBA" id="ARBA00022832"/>
    </source>
</evidence>
<evidence type="ECO:0000256" key="2">
    <source>
        <dbReference type="ARBA" id="ARBA00005086"/>
    </source>
</evidence>
<dbReference type="PANTHER" id="PTHR43612:SF3">
    <property type="entry name" value="TRIFUNCTIONAL ENZYME SUBUNIT ALPHA, MITOCHONDRIAL"/>
    <property type="match status" value="1"/>
</dbReference>
<feature type="domain" description="3-hydroxyacyl-CoA dehydrogenase NAD binding" evidence="14">
    <location>
        <begin position="352"/>
        <end position="531"/>
    </location>
</feature>
<keyword evidence="5" id="KW-0276">Fatty acid metabolism</keyword>
<dbReference type="PANTHER" id="PTHR43612">
    <property type="entry name" value="TRIFUNCTIONAL ENZYME SUBUNIT ALPHA"/>
    <property type="match status" value="1"/>
</dbReference>
<comment type="similarity">
    <text evidence="3">In the central section; belongs to the 3-hydroxyacyl-CoA dehydrogenase family.</text>
</comment>
<evidence type="ECO:0000259" key="13">
    <source>
        <dbReference type="Pfam" id="PF00725"/>
    </source>
</evidence>
<dbReference type="GO" id="GO:0004300">
    <property type="term" value="F:enoyl-CoA hydratase activity"/>
    <property type="evidence" value="ECO:0007669"/>
    <property type="project" value="TreeGrafter"/>
</dbReference>
<dbReference type="InterPro" id="IPR050136">
    <property type="entry name" value="FA_oxidation_alpha_subunit"/>
</dbReference>
<evidence type="ECO:0000256" key="11">
    <source>
        <dbReference type="ARBA" id="ARBA00023268"/>
    </source>
</evidence>
<keyword evidence="8" id="KW-0520">NAD</keyword>
<dbReference type="UniPathway" id="UPA00659"/>
<dbReference type="InterPro" id="IPR001753">
    <property type="entry name" value="Enoyl-CoA_hydra/iso"/>
</dbReference>
<evidence type="ECO:0000256" key="10">
    <source>
        <dbReference type="ARBA" id="ARBA00023239"/>
    </source>
</evidence>
<comment type="similarity">
    <text evidence="4">Belongs to the 3-hydroxyacyl-CoA dehydrogenase family.</text>
</comment>
<dbReference type="InterPro" id="IPR006176">
    <property type="entry name" value="3-OHacyl-CoA_DH_NAD-bd"/>
</dbReference>
<dbReference type="EMBL" id="PDJE01000001">
    <property type="protein sequence ID" value="PFG31276.1"/>
    <property type="molecule type" value="Genomic_DNA"/>
</dbReference>
<dbReference type="SUPFAM" id="SSF51735">
    <property type="entry name" value="NAD(P)-binding Rossmann-fold domains"/>
    <property type="match status" value="1"/>
</dbReference>
<dbReference type="SUPFAM" id="SSF52096">
    <property type="entry name" value="ClpP/crotonase"/>
    <property type="match status" value="1"/>
</dbReference>
<dbReference type="Gene3D" id="1.10.1040.50">
    <property type="match status" value="1"/>
</dbReference>
<keyword evidence="6" id="KW-0442">Lipid degradation</keyword>
<dbReference type="FunFam" id="3.40.50.720:FF:000009">
    <property type="entry name" value="Fatty oxidation complex, alpha subunit"/>
    <property type="match status" value="1"/>
</dbReference>
<keyword evidence="16" id="KW-1185">Reference proteome</keyword>
<keyword evidence="7" id="KW-0560">Oxidoreductase</keyword>
<gene>
    <name evidence="15" type="ORF">ATJ78_2237</name>
</gene>
<dbReference type="SUPFAM" id="SSF48179">
    <property type="entry name" value="6-phosphogluconate dehydrogenase C-terminal domain-like"/>
    <property type="match status" value="2"/>
</dbReference>
<dbReference type="Proteomes" id="UP000221369">
    <property type="component" value="Unassembled WGS sequence"/>
</dbReference>
<evidence type="ECO:0000256" key="1">
    <source>
        <dbReference type="ARBA" id="ARBA00005005"/>
    </source>
</evidence>
<comment type="pathway">
    <text evidence="1">Lipid metabolism; fatty acid beta-oxidation.</text>
</comment>
<name>A0A2A9DY29_9MICO</name>
<reference evidence="15 16" key="1">
    <citation type="submission" date="2017-10" db="EMBL/GenBank/DDBJ databases">
        <title>Sequencing the genomes of 1000 actinobacteria strains.</title>
        <authorList>
            <person name="Klenk H.-P."/>
        </authorList>
    </citation>
    <scope>NUCLEOTIDE SEQUENCE [LARGE SCALE GENOMIC DNA]</scope>
    <source>
        <strain evidence="15 16">DSM 21798</strain>
    </source>
</reference>
<evidence type="ECO:0000256" key="6">
    <source>
        <dbReference type="ARBA" id="ARBA00022963"/>
    </source>
</evidence>
<evidence type="ECO:0000313" key="15">
    <source>
        <dbReference type="EMBL" id="PFG31276.1"/>
    </source>
</evidence>
<dbReference type="Gene3D" id="3.40.50.720">
    <property type="entry name" value="NAD(P)-binding Rossmann-like Domain"/>
    <property type="match status" value="1"/>
</dbReference>
<protein>
    <submittedName>
        <fullName evidence="15">3-hydroxyacyl-CoA dehydrogenase</fullName>
    </submittedName>
</protein>
<evidence type="ECO:0000256" key="4">
    <source>
        <dbReference type="ARBA" id="ARBA00009463"/>
    </source>
</evidence>
<evidence type="ECO:0000256" key="9">
    <source>
        <dbReference type="ARBA" id="ARBA00023098"/>
    </source>
</evidence>
<accession>A0A2A9DY29</accession>
<keyword evidence="11" id="KW-0511">Multifunctional enzyme</keyword>
<keyword evidence="9" id="KW-0443">Lipid metabolism</keyword>
<dbReference type="Pfam" id="PF00725">
    <property type="entry name" value="3HCDH"/>
    <property type="match status" value="1"/>
</dbReference>
<dbReference type="Pfam" id="PF02737">
    <property type="entry name" value="3HCDH_N"/>
    <property type="match status" value="1"/>
</dbReference>
<evidence type="ECO:0000256" key="3">
    <source>
        <dbReference type="ARBA" id="ARBA00007005"/>
    </source>
</evidence>
<feature type="domain" description="3-hydroxyacyl-CoA dehydrogenase C-terminal" evidence="13">
    <location>
        <begin position="534"/>
        <end position="623"/>
    </location>
</feature>
<comment type="catalytic activity">
    <reaction evidence="12">
        <text>a (3S)-3-hydroxyacyl-CoA + NAD(+) = a 3-oxoacyl-CoA + NADH + H(+)</text>
        <dbReference type="Rhea" id="RHEA:22432"/>
        <dbReference type="ChEBI" id="CHEBI:15378"/>
        <dbReference type="ChEBI" id="CHEBI:57318"/>
        <dbReference type="ChEBI" id="CHEBI:57540"/>
        <dbReference type="ChEBI" id="CHEBI:57945"/>
        <dbReference type="ChEBI" id="CHEBI:90726"/>
        <dbReference type="EC" id="1.1.1.35"/>
    </reaction>
</comment>
<evidence type="ECO:0000256" key="8">
    <source>
        <dbReference type="ARBA" id="ARBA00023027"/>
    </source>
</evidence>
<dbReference type="Pfam" id="PF00378">
    <property type="entry name" value="ECH_1"/>
    <property type="match status" value="1"/>
</dbReference>
<comment type="pathway">
    <text evidence="2">Lipid metabolism; butanoate metabolism.</text>
</comment>
<dbReference type="GO" id="GO:0006635">
    <property type="term" value="P:fatty acid beta-oxidation"/>
    <property type="evidence" value="ECO:0007669"/>
    <property type="project" value="UniProtKB-UniPathway"/>
</dbReference>
<dbReference type="CDD" id="cd06558">
    <property type="entry name" value="crotonase-like"/>
    <property type="match status" value="1"/>
</dbReference>
<organism evidence="15 16">
    <name type="scientific">Paramicrobacterium agarici</name>
    <dbReference type="NCBI Taxonomy" id="630514"/>
    <lineage>
        <taxon>Bacteria</taxon>
        <taxon>Bacillati</taxon>
        <taxon>Actinomycetota</taxon>
        <taxon>Actinomycetes</taxon>
        <taxon>Micrococcales</taxon>
        <taxon>Microbacteriaceae</taxon>
        <taxon>Paramicrobacterium</taxon>
    </lineage>
</organism>
<evidence type="ECO:0000256" key="12">
    <source>
        <dbReference type="ARBA" id="ARBA00049556"/>
    </source>
</evidence>
<proteinExistence type="inferred from homology"/>
<dbReference type="GO" id="GO:0016509">
    <property type="term" value="F:long-chain (3S)-3-hydroxyacyl-CoA dehydrogenase (NAD+) activity"/>
    <property type="evidence" value="ECO:0007669"/>
    <property type="project" value="TreeGrafter"/>
</dbReference>
<dbReference type="GO" id="GO:0070403">
    <property type="term" value="F:NAD+ binding"/>
    <property type="evidence" value="ECO:0007669"/>
    <property type="project" value="InterPro"/>
</dbReference>
<comment type="caution">
    <text evidence="15">The sequence shown here is derived from an EMBL/GenBank/DDBJ whole genome shotgun (WGS) entry which is preliminary data.</text>
</comment>
<evidence type="ECO:0000259" key="14">
    <source>
        <dbReference type="Pfam" id="PF02737"/>
    </source>
</evidence>
<dbReference type="InterPro" id="IPR008927">
    <property type="entry name" value="6-PGluconate_DH-like_C_sf"/>
</dbReference>
<dbReference type="InterPro" id="IPR006108">
    <property type="entry name" value="3HC_DH_C"/>
</dbReference>
<dbReference type="InterPro" id="IPR029045">
    <property type="entry name" value="ClpP/crotonase-like_dom_sf"/>
</dbReference>
<evidence type="ECO:0000313" key="16">
    <source>
        <dbReference type="Proteomes" id="UP000221369"/>
    </source>
</evidence>